<feature type="coiled-coil region" evidence="1">
    <location>
        <begin position="339"/>
        <end position="436"/>
    </location>
</feature>
<keyword evidence="1" id="KW-0175">Coiled coil</keyword>
<gene>
    <name evidence="2" type="ORF">OJ253_274</name>
</gene>
<reference evidence="2" key="1">
    <citation type="submission" date="2022-10" db="EMBL/GenBank/DDBJ databases">
        <title>Adaptive evolution leads to modifications in subtelomeric GC content in a zoonotic Cryptosporidium species.</title>
        <authorList>
            <person name="Li J."/>
            <person name="Feng Y."/>
            <person name="Xiao L."/>
        </authorList>
    </citation>
    <scope>NUCLEOTIDE SEQUENCE</scope>
    <source>
        <strain evidence="2">33844</strain>
    </source>
</reference>
<comment type="caution">
    <text evidence="2">The sequence shown here is derived from an EMBL/GenBank/DDBJ whole genome shotgun (WGS) entry which is preliminary data.</text>
</comment>
<name>A0A9D5DL47_9CRYT</name>
<sequence length="590" mass="68927">MPNASMTISDIAIHSIEYFAELLRSLNNDYTDFVPCKAAIQFLSAKMEIEIDLFLSKSNSSWVNPIGICFIEFWRLYEELLRHYCLINFVQDCDGILYGMIYLRDRIIDETTEQNKLSRLDNSYKIDQLGARSVGLTVEQIHSIILEIISKDICNESSTYWQDVLNQIPQDENSIMFLELVDISNSILQWLREYLDSRVNTTICTNNYLTTNIISARGGTDNSSVKAISSYKTNVVDKYADCNINSNSIIGNSDNGETYIDSSERLPWKGQTMFSNFRELQISLQYIQERVIMSSYKEKNSFFLKRDENAIRKISHMITELEDYLYSQIDILNKERYISEQIKLENRNLRKQLKSLIKESEEYKFDVQNSIFQNNKSEKETEQFILQRNRLSSDLIRYKEENRSLEKKYESLLYNFNELKEMHEILLEENRQLITETNRPNEESQLLEFKQIDVYNDQEIHRCTPRISLDPNMIGHRITDHTSRPKSNTIYRKDSSEIKDSCETESGVAYKVPAIIGAIPDFLESYIQTPVSCQTYRKKNGYFPRKVIDWGSRVVRVVPTITENNLFGNQEGPMHSEHIIAPFKKGSQET</sequence>
<dbReference type="Proteomes" id="UP001067231">
    <property type="component" value="Unassembled WGS sequence"/>
</dbReference>
<dbReference type="AlphaFoldDB" id="A0A9D5DL47"/>
<evidence type="ECO:0000256" key="1">
    <source>
        <dbReference type="SAM" id="Coils"/>
    </source>
</evidence>
<protein>
    <submittedName>
        <fullName evidence="2">Coiled-coil protein</fullName>
    </submittedName>
</protein>
<evidence type="ECO:0000313" key="2">
    <source>
        <dbReference type="EMBL" id="KAJ1613005.1"/>
    </source>
</evidence>
<proteinExistence type="predicted"/>
<organism evidence="2">
    <name type="scientific">Cryptosporidium canis</name>
    <dbReference type="NCBI Taxonomy" id="195482"/>
    <lineage>
        <taxon>Eukaryota</taxon>
        <taxon>Sar</taxon>
        <taxon>Alveolata</taxon>
        <taxon>Apicomplexa</taxon>
        <taxon>Conoidasida</taxon>
        <taxon>Coccidia</taxon>
        <taxon>Eucoccidiorida</taxon>
        <taxon>Eimeriorina</taxon>
        <taxon>Cryptosporidiidae</taxon>
        <taxon>Cryptosporidium</taxon>
    </lineage>
</organism>
<dbReference type="OrthoDB" id="339908at2759"/>
<accession>A0A9D5DL47</accession>
<dbReference type="EMBL" id="JAPCXC010000004">
    <property type="protein sequence ID" value="KAJ1613005.1"/>
    <property type="molecule type" value="Genomic_DNA"/>
</dbReference>